<evidence type="ECO:0000313" key="1">
    <source>
        <dbReference type="EMBL" id="KKQ87009.1"/>
    </source>
</evidence>
<accession>A0A0G0NM65</accession>
<comment type="caution">
    <text evidence="1">The sequence shown here is derived from an EMBL/GenBank/DDBJ whole genome shotgun (WGS) entry which is preliminary data.</text>
</comment>
<sequence>MIPYFAEIVEIRPDGGDRVISVRAALVETPEEVIGTLTAHVQPDQTSLGSGVEVNINLPEQLQSYEGVYRIVILHALVSAVCNVMPLQKRHDLLEMTDFA</sequence>
<name>A0A0G0NM65_9BACT</name>
<dbReference type="Proteomes" id="UP000033934">
    <property type="component" value="Unassembled WGS sequence"/>
</dbReference>
<proteinExistence type="predicted"/>
<protein>
    <submittedName>
        <fullName evidence="1">Uncharacterized protein</fullName>
    </submittedName>
</protein>
<reference evidence="1 2" key="1">
    <citation type="journal article" date="2015" name="Nature">
        <title>rRNA introns, odd ribosomes, and small enigmatic genomes across a large radiation of phyla.</title>
        <authorList>
            <person name="Brown C.T."/>
            <person name="Hug L.A."/>
            <person name="Thomas B.C."/>
            <person name="Sharon I."/>
            <person name="Castelle C.J."/>
            <person name="Singh A."/>
            <person name="Wilkins M.J."/>
            <person name="Williams K.H."/>
            <person name="Banfield J.F."/>
        </authorList>
    </citation>
    <scope>NUCLEOTIDE SEQUENCE [LARGE SCALE GENOMIC DNA]</scope>
</reference>
<gene>
    <name evidence="1" type="ORF">UT11_C0058G0005</name>
</gene>
<dbReference type="AlphaFoldDB" id="A0A0G0NM65"/>
<organism evidence="1 2">
    <name type="scientific">Berkelbacteria bacterium GW2011_GWA2_38_9</name>
    <dbReference type="NCBI Taxonomy" id="1618334"/>
    <lineage>
        <taxon>Bacteria</taxon>
        <taxon>Candidatus Berkelbacteria</taxon>
    </lineage>
</organism>
<dbReference type="EMBL" id="LBVO01000058">
    <property type="protein sequence ID" value="KKQ87009.1"/>
    <property type="molecule type" value="Genomic_DNA"/>
</dbReference>
<evidence type="ECO:0000313" key="2">
    <source>
        <dbReference type="Proteomes" id="UP000033934"/>
    </source>
</evidence>